<reference evidence="2 3" key="1">
    <citation type="submission" date="2023-08" db="EMBL/GenBank/DDBJ databases">
        <title>Black Yeasts Isolated from many extreme environments.</title>
        <authorList>
            <person name="Coleine C."/>
            <person name="Stajich J.E."/>
            <person name="Selbmann L."/>
        </authorList>
    </citation>
    <scope>NUCLEOTIDE SEQUENCE [LARGE SCALE GENOMIC DNA]</scope>
    <source>
        <strain evidence="2 3">CCFEE 5910</strain>
    </source>
</reference>
<feature type="region of interest" description="Disordered" evidence="1">
    <location>
        <begin position="257"/>
        <end position="287"/>
    </location>
</feature>
<sequence length="422" mass="47215">MEASEQSRLEELYREALERNDDATRRLSTLLGQENERPRGTRLRTAVSRQQRLASHLEIVRSSNYNDNIQILAKYSEQVGAVPDLTNFHDDYEAAASHAGQHGVDADSRAFENAAINAEIDGLLHTTKTLTSDLELALIKARQRLKHERALLDNIRGQYQLQQRDFSPSGTGAISKLQALEVTRSELQAWIADSLAKCEQTPDMPPDVDVSALSGMSPARELLQQDLEDKYESYVTSRARLLGVVRALKMPLEPLTSGEAQAHQRESMKHDRPGPGHRTASSVSGHGFIPRPSLSGLQYEDLQNYSLEKLLNMHSMHFQECTQNHDFRLSQLLGLLNHESHLLPAHTAHDLEGSVNTTTYNHKQRQVDQLLRAWASSSHTASRVLNQGLERHVEAAKVALTGADDVVEELGIMHEMKREVLG</sequence>
<feature type="compositionally biased region" description="Basic and acidic residues" evidence="1">
    <location>
        <begin position="262"/>
        <end position="274"/>
    </location>
</feature>
<protein>
    <submittedName>
        <fullName evidence="2">Uncharacterized protein</fullName>
    </submittedName>
</protein>
<organism evidence="2 3">
    <name type="scientific">Lithohypha guttulata</name>
    <dbReference type="NCBI Taxonomy" id="1690604"/>
    <lineage>
        <taxon>Eukaryota</taxon>
        <taxon>Fungi</taxon>
        <taxon>Dikarya</taxon>
        <taxon>Ascomycota</taxon>
        <taxon>Pezizomycotina</taxon>
        <taxon>Eurotiomycetes</taxon>
        <taxon>Chaetothyriomycetidae</taxon>
        <taxon>Chaetothyriales</taxon>
        <taxon>Trichomeriaceae</taxon>
        <taxon>Lithohypha</taxon>
    </lineage>
</organism>
<proteinExistence type="predicted"/>
<feature type="region of interest" description="Disordered" evidence="1">
    <location>
        <begin position="24"/>
        <end position="43"/>
    </location>
</feature>
<evidence type="ECO:0000313" key="2">
    <source>
        <dbReference type="EMBL" id="KAK5086307.1"/>
    </source>
</evidence>
<accession>A0AAN7T1A9</accession>
<comment type="caution">
    <text evidence="2">The sequence shown here is derived from an EMBL/GenBank/DDBJ whole genome shotgun (WGS) entry which is preliminary data.</text>
</comment>
<evidence type="ECO:0000313" key="3">
    <source>
        <dbReference type="Proteomes" id="UP001309876"/>
    </source>
</evidence>
<dbReference type="EMBL" id="JAVRRJ010000003">
    <property type="protein sequence ID" value="KAK5086307.1"/>
    <property type="molecule type" value="Genomic_DNA"/>
</dbReference>
<dbReference type="Proteomes" id="UP001309876">
    <property type="component" value="Unassembled WGS sequence"/>
</dbReference>
<keyword evidence="3" id="KW-1185">Reference proteome</keyword>
<dbReference type="AlphaFoldDB" id="A0AAN7T1A9"/>
<name>A0AAN7T1A9_9EURO</name>
<evidence type="ECO:0000256" key="1">
    <source>
        <dbReference type="SAM" id="MobiDB-lite"/>
    </source>
</evidence>
<gene>
    <name evidence="2" type="ORF">LTR05_003475</name>
</gene>